<reference evidence="2 3" key="1">
    <citation type="journal article" date="2014" name="PLoS ONE">
        <title>Global Analysis of Gene Expression Profiles in Physic Nut (Jatropha curcas L.) Seedlings Exposed to Salt Stress.</title>
        <authorList>
            <person name="Zhang L."/>
            <person name="Zhang C."/>
            <person name="Wu P."/>
            <person name="Chen Y."/>
            <person name="Li M."/>
            <person name="Jiang H."/>
            <person name="Wu G."/>
        </authorList>
    </citation>
    <scope>NUCLEOTIDE SEQUENCE [LARGE SCALE GENOMIC DNA]</scope>
    <source>
        <strain evidence="3">cv. GZQX0401</strain>
        <tissue evidence="2">Young leaves</tissue>
    </source>
</reference>
<evidence type="ECO:0000313" key="3">
    <source>
        <dbReference type="Proteomes" id="UP000027138"/>
    </source>
</evidence>
<feature type="region of interest" description="Disordered" evidence="1">
    <location>
        <begin position="198"/>
        <end position="324"/>
    </location>
</feature>
<evidence type="ECO:0000313" key="2">
    <source>
        <dbReference type="EMBL" id="KDP32932.1"/>
    </source>
</evidence>
<organism evidence="2 3">
    <name type="scientific">Jatropha curcas</name>
    <name type="common">Barbados nut</name>
    <dbReference type="NCBI Taxonomy" id="180498"/>
    <lineage>
        <taxon>Eukaryota</taxon>
        <taxon>Viridiplantae</taxon>
        <taxon>Streptophyta</taxon>
        <taxon>Embryophyta</taxon>
        <taxon>Tracheophyta</taxon>
        <taxon>Spermatophyta</taxon>
        <taxon>Magnoliopsida</taxon>
        <taxon>eudicotyledons</taxon>
        <taxon>Gunneridae</taxon>
        <taxon>Pentapetalae</taxon>
        <taxon>rosids</taxon>
        <taxon>fabids</taxon>
        <taxon>Malpighiales</taxon>
        <taxon>Euphorbiaceae</taxon>
        <taxon>Crotonoideae</taxon>
        <taxon>Jatropheae</taxon>
        <taxon>Jatropha</taxon>
    </lineage>
</organism>
<feature type="compositionally biased region" description="Low complexity" evidence="1">
    <location>
        <begin position="207"/>
        <end position="221"/>
    </location>
</feature>
<dbReference type="Proteomes" id="UP000027138">
    <property type="component" value="Unassembled WGS sequence"/>
</dbReference>
<name>A0A067K9Y6_JATCU</name>
<feature type="compositionally biased region" description="Basic residues" evidence="1">
    <location>
        <begin position="310"/>
        <end position="324"/>
    </location>
</feature>
<dbReference type="OrthoDB" id="1910697at2759"/>
<feature type="compositionally biased region" description="Polar residues" evidence="1">
    <location>
        <begin position="1"/>
        <end position="12"/>
    </location>
</feature>
<protein>
    <submittedName>
        <fullName evidence="2">Uncharacterized protein</fullName>
    </submittedName>
</protein>
<sequence>MASTIEQSQSPYGSGRRDQHQHPQPDFNLREWALRAQISRENTKSRRFSGSHIRTSFREDARSFRSNITISSTPSSPGYPFNEEIDPSTYSFTTALKALQARAGYNSWECLSPDGFALNSKWNEAEKYICNPLSGEVPRECLSAKTLSGRSFRNPTNRITMSAPLMYSTHLKKVQTKPSHNVTPDHDSFHFPIQEKKMEGSTRDVGTQSTPFDLSSSSPSPASTPPIMERLTLKRCEEEGGDSPNCNGKLGAEGKVIEEEETIRSSPSRKEEATKGEKEKEESKKKENEQMWRCSNSSSNSMQGGCLSWMRKRQREKHKPRNKRNICLLNPKGC</sequence>
<feature type="compositionally biased region" description="Basic and acidic residues" evidence="1">
    <location>
        <begin position="15"/>
        <end position="28"/>
    </location>
</feature>
<keyword evidence="3" id="KW-1185">Reference proteome</keyword>
<dbReference type="EMBL" id="KK914568">
    <property type="protein sequence ID" value="KDP32932.1"/>
    <property type="molecule type" value="Genomic_DNA"/>
</dbReference>
<evidence type="ECO:0000256" key="1">
    <source>
        <dbReference type="SAM" id="MobiDB-lite"/>
    </source>
</evidence>
<proteinExistence type="predicted"/>
<feature type="region of interest" description="Disordered" evidence="1">
    <location>
        <begin position="1"/>
        <end position="28"/>
    </location>
</feature>
<dbReference type="KEGG" id="jcu:105638704"/>
<gene>
    <name evidence="2" type="ORF">JCGZ_12963</name>
</gene>
<dbReference type="PANTHER" id="PTHR36748">
    <property type="entry name" value="MENTAL RETARDATION GTPASE ACTIVATING PROTEIN"/>
    <property type="match status" value="1"/>
</dbReference>
<accession>A0A067K9Y6</accession>
<feature type="compositionally biased region" description="Polar residues" evidence="1">
    <location>
        <begin position="293"/>
        <end position="303"/>
    </location>
</feature>
<feature type="compositionally biased region" description="Basic and acidic residues" evidence="1">
    <location>
        <begin position="268"/>
        <end position="290"/>
    </location>
</feature>
<dbReference type="PANTHER" id="PTHR36748:SF3">
    <property type="entry name" value="MENTAL RETARDATION GTPASE ACTIVATING PROTEIN"/>
    <property type="match status" value="1"/>
</dbReference>
<dbReference type="AlphaFoldDB" id="A0A067K9Y6"/>